<gene>
    <name evidence="3" type="ORF">R54767_04982</name>
</gene>
<feature type="region of interest" description="Disordered" evidence="2">
    <location>
        <begin position="791"/>
        <end position="820"/>
    </location>
</feature>
<accession>A0ABM8UAI1</accession>
<keyword evidence="1" id="KW-0378">Hydrolase</keyword>
<evidence type="ECO:0000313" key="3">
    <source>
        <dbReference type="EMBL" id="CAG4923301.1"/>
    </source>
</evidence>
<name>A0ABM8UAI1_9BURK</name>
<dbReference type="Pfam" id="PF04185">
    <property type="entry name" value="Phosphoesterase"/>
    <property type="match status" value="1"/>
</dbReference>
<proteinExistence type="predicted"/>
<dbReference type="InterPro" id="IPR007312">
    <property type="entry name" value="Phosphoesterase"/>
</dbReference>
<evidence type="ECO:0008006" key="5">
    <source>
        <dbReference type="Google" id="ProtNLM"/>
    </source>
</evidence>
<evidence type="ECO:0000256" key="1">
    <source>
        <dbReference type="ARBA" id="ARBA00022801"/>
    </source>
</evidence>
<dbReference type="PANTHER" id="PTHR31956">
    <property type="entry name" value="NON-SPECIFIC PHOSPHOLIPASE C4-RELATED"/>
    <property type="match status" value="1"/>
</dbReference>
<dbReference type="InterPro" id="IPR017850">
    <property type="entry name" value="Alkaline_phosphatase_core_sf"/>
</dbReference>
<dbReference type="PANTHER" id="PTHR31956:SF1">
    <property type="entry name" value="NON-SPECIFIC PHOSPHOLIPASE C1"/>
    <property type="match status" value="1"/>
</dbReference>
<feature type="compositionally biased region" description="Low complexity" evidence="2">
    <location>
        <begin position="791"/>
        <end position="806"/>
    </location>
</feature>
<reference evidence="3 4" key="1">
    <citation type="submission" date="2021-04" db="EMBL/GenBank/DDBJ databases">
        <authorList>
            <person name="Vanwijnsberghe S."/>
        </authorList>
    </citation>
    <scope>NUCLEOTIDE SEQUENCE [LARGE SCALE GENOMIC DNA]</scope>
    <source>
        <strain evidence="3 4">LMG 32171</strain>
    </source>
</reference>
<dbReference type="RefSeq" id="WP_228983537.1">
    <property type="nucleotide sequence ID" value="NZ_CAJQYY010000040.1"/>
</dbReference>
<organism evidence="3 4">
    <name type="scientific">Paraburkholderia gardini</name>
    <dbReference type="NCBI Taxonomy" id="2823469"/>
    <lineage>
        <taxon>Bacteria</taxon>
        <taxon>Pseudomonadati</taxon>
        <taxon>Pseudomonadota</taxon>
        <taxon>Betaproteobacteria</taxon>
        <taxon>Burkholderiales</taxon>
        <taxon>Burkholderiaceae</taxon>
        <taxon>Paraburkholderia</taxon>
    </lineage>
</organism>
<sequence length="820" mass="88685">MFQISVVNRTSSIAEREMHRVVRAINRQIAEDFEPYWAFGGRLRVEGPTGAAADLQQLNELRGDAILYVLDSAGSNDALGYHDRNLSGIPYGFVFLDLCKSLGDDWSTTLSHEALELVGDPQCNLLVLGPHPEVPDRTVYHFFEMCDAVQSQCYEIDGVSVSNFVLPHYFTAGEQAGARNDFCGTGLASFGVNPGGYIGFFDPASGRNQQFFAHDPKAARRLRMKTESGSGRMVLRDTMLAATLTATPQGGTGANGAAQGTGDRAAGVATMQAATVAASNDPIRHVVVLMLENRSFDHMLGALRASFNHAIDGVDPDNPGTNLDAKNNVTFTQKPIAAQFVRKDFKVPHEFDNVEAQIKDGMAHFVDEYRRMSPDAPVPDGDQVMAYFRDGELSALHALAKNFTVCDRWFSSMPGPTWPNRLFVHSGTTLGDVLMPNGAFDTVRMFFGRYSQPTLYDSLDTKGISWRIYHGGIPQSIVLTRLKKRLLTNHYQVMDSFFTDCKGQADNFPSYAFIEPRYFAGMGGVENDQHSPAGIAAGEQLIADVYNAVRANQALWESTLLIITYDEHGGFYDHVQPPAATPPDDHTDNYAFDHLGVRVPAILVSPWVPAGVDHTVYDHTCVLRYACDKWQLPQLCRRTMSGPGLNPVGSFASTISLDKPRTDTPATIAATGVVQMAAAVADVPSSFHDAQAALVSYAELVQQEQQRNTAGPQTAAALFAARAPTGDAQPAIDQRALNVERWMFAAQAASKPPASQTEITVPPGTAVAPAVAVAAAATSLDGKTVDHAAPNATGVAVTPVTPAPAAAKRRRTPGTKRPRQ</sequence>
<protein>
    <recommendedName>
        <fullName evidence="5">Phospholipase C</fullName>
    </recommendedName>
</protein>
<evidence type="ECO:0000313" key="4">
    <source>
        <dbReference type="Proteomes" id="UP000789752"/>
    </source>
</evidence>
<dbReference type="Proteomes" id="UP000789752">
    <property type="component" value="Unassembled WGS sequence"/>
</dbReference>
<dbReference type="Gene3D" id="3.40.720.10">
    <property type="entry name" value="Alkaline Phosphatase, subunit A"/>
    <property type="match status" value="2"/>
</dbReference>
<evidence type="ECO:0000256" key="2">
    <source>
        <dbReference type="SAM" id="MobiDB-lite"/>
    </source>
</evidence>
<feature type="compositionally biased region" description="Basic residues" evidence="2">
    <location>
        <begin position="807"/>
        <end position="820"/>
    </location>
</feature>
<keyword evidence="4" id="KW-1185">Reference proteome</keyword>
<comment type="caution">
    <text evidence="3">The sequence shown here is derived from an EMBL/GenBank/DDBJ whole genome shotgun (WGS) entry which is preliminary data.</text>
</comment>
<dbReference type="EMBL" id="CAJQYY010000040">
    <property type="protein sequence ID" value="CAG4923301.1"/>
    <property type="molecule type" value="Genomic_DNA"/>
</dbReference>